<feature type="transmembrane region" description="Helical" evidence="8">
    <location>
        <begin position="187"/>
        <end position="204"/>
    </location>
</feature>
<comment type="caution">
    <text evidence="10">The sequence shown here is derived from an EMBL/GenBank/DDBJ whole genome shotgun (WGS) entry which is preliminary data.</text>
</comment>
<dbReference type="Pfam" id="PF13347">
    <property type="entry name" value="MFS_2"/>
    <property type="match status" value="1"/>
</dbReference>
<feature type="transmembrane region" description="Helical" evidence="8">
    <location>
        <begin position="116"/>
        <end position="136"/>
    </location>
</feature>
<evidence type="ECO:0000256" key="8">
    <source>
        <dbReference type="SAM" id="Phobius"/>
    </source>
</evidence>
<dbReference type="Proteomes" id="UP000641588">
    <property type="component" value="Unassembled WGS sequence"/>
</dbReference>
<gene>
    <name evidence="10" type="ORF">GC093_29710</name>
</gene>
<reference evidence="10" key="1">
    <citation type="submission" date="2019-10" db="EMBL/GenBank/DDBJ databases">
        <title>Description of Paenibacillus glebae sp. nov.</title>
        <authorList>
            <person name="Carlier A."/>
            <person name="Qi S."/>
        </authorList>
    </citation>
    <scope>NUCLEOTIDE SEQUENCE</scope>
    <source>
        <strain evidence="10">LMG 31456</strain>
    </source>
</reference>
<dbReference type="GO" id="GO:0015293">
    <property type="term" value="F:symporter activity"/>
    <property type="evidence" value="ECO:0007669"/>
    <property type="project" value="UniProtKB-KW"/>
</dbReference>
<dbReference type="PROSITE" id="PS50850">
    <property type="entry name" value="MFS"/>
    <property type="match status" value="1"/>
</dbReference>
<evidence type="ECO:0000313" key="10">
    <source>
        <dbReference type="EMBL" id="NOU97376.1"/>
    </source>
</evidence>
<evidence type="ECO:0000256" key="4">
    <source>
        <dbReference type="ARBA" id="ARBA00022692"/>
    </source>
</evidence>
<keyword evidence="4 8" id="KW-0812">Transmembrane</keyword>
<feature type="transmembrane region" description="Helical" evidence="8">
    <location>
        <begin position="237"/>
        <end position="257"/>
    </location>
</feature>
<dbReference type="InterPro" id="IPR039672">
    <property type="entry name" value="MFS_2"/>
</dbReference>
<dbReference type="EMBL" id="WHOD01000109">
    <property type="protein sequence ID" value="NOU97376.1"/>
    <property type="molecule type" value="Genomic_DNA"/>
</dbReference>
<dbReference type="GO" id="GO:0008643">
    <property type="term" value="P:carbohydrate transport"/>
    <property type="evidence" value="ECO:0007669"/>
    <property type="project" value="InterPro"/>
</dbReference>
<evidence type="ECO:0000259" key="9">
    <source>
        <dbReference type="PROSITE" id="PS50850"/>
    </source>
</evidence>
<dbReference type="GO" id="GO:0006814">
    <property type="term" value="P:sodium ion transport"/>
    <property type="evidence" value="ECO:0007669"/>
    <property type="project" value="InterPro"/>
</dbReference>
<dbReference type="RefSeq" id="WP_171655608.1">
    <property type="nucleotide sequence ID" value="NZ_WHOD01000109.1"/>
</dbReference>
<keyword evidence="11" id="KW-1185">Reference proteome</keyword>
<keyword evidence="3" id="KW-1003">Cell membrane</keyword>
<dbReference type="InterPro" id="IPR018043">
    <property type="entry name" value="Na/Gal_symport_CS"/>
</dbReference>
<feature type="transmembrane region" description="Helical" evidence="8">
    <location>
        <begin position="157"/>
        <end position="175"/>
    </location>
</feature>
<keyword evidence="2" id="KW-0813">Transport</keyword>
<dbReference type="PANTHER" id="PTHR11328">
    <property type="entry name" value="MAJOR FACILITATOR SUPERFAMILY DOMAIN-CONTAINING PROTEIN"/>
    <property type="match status" value="1"/>
</dbReference>
<dbReference type="AlphaFoldDB" id="A0A972GUZ5"/>
<sequence>MNSQTKQKLSLREKLGYGAGDLGNGLMFDLGQIYLLKFYTDVLGISAYTAGLVFLISKIFDAFADSAVGSFVDSRKYSSKLGKFRPFILFGSIPLAITTVLTFIAPDFSYTSKVVYAFATYMLFGFAYSVVNIPFGSLSSVMTNDPIERTKLASFRGLGYQLSIFITGIAVVPMITEFQNPKVGYPVAMAVMAFVGVIAHYLCYRNVKENLVVSSSLKEKKVPFMEILKSILTNRPMLILCLVSIFIISATFIKQAVQIFYAQYNLNNIHLIGILTSLSMGVTMLALFLTPLLTTRFGKKNTFLVGLSISIIAELLNFTLPVQSATFIVFYGISAFGLAIPNTLLWAHIADVIEYNEWKTGKRTEGIIYSSYSFFRKMAQALAGFLPGMVLGMIGYVPNAVQSAKTLTGLKGLFFLLPAVSFIVAALIFAFFYNLTDAKHKQILNELETRNNSN</sequence>
<evidence type="ECO:0000256" key="2">
    <source>
        <dbReference type="ARBA" id="ARBA00022448"/>
    </source>
</evidence>
<dbReference type="InterPro" id="IPR001927">
    <property type="entry name" value="Na/Gal_symport"/>
</dbReference>
<evidence type="ECO:0000256" key="6">
    <source>
        <dbReference type="ARBA" id="ARBA00022989"/>
    </source>
</evidence>
<feature type="transmembrane region" description="Helical" evidence="8">
    <location>
        <begin position="413"/>
        <end position="435"/>
    </location>
</feature>
<dbReference type="CDD" id="cd17332">
    <property type="entry name" value="MFS_MelB_like"/>
    <property type="match status" value="1"/>
</dbReference>
<organism evidence="10 11">
    <name type="scientific">Paenibacillus foliorum</name>
    <dbReference type="NCBI Taxonomy" id="2654974"/>
    <lineage>
        <taxon>Bacteria</taxon>
        <taxon>Bacillati</taxon>
        <taxon>Bacillota</taxon>
        <taxon>Bacilli</taxon>
        <taxon>Bacillales</taxon>
        <taxon>Paenibacillaceae</taxon>
        <taxon>Paenibacillus</taxon>
    </lineage>
</organism>
<dbReference type="PROSITE" id="PS00872">
    <property type="entry name" value="NA_GALACTOSIDE_SYMP"/>
    <property type="match status" value="1"/>
</dbReference>
<keyword evidence="6 8" id="KW-1133">Transmembrane helix</keyword>
<keyword evidence="5" id="KW-0769">Symport</keyword>
<dbReference type="GO" id="GO:0005886">
    <property type="term" value="C:plasma membrane"/>
    <property type="evidence" value="ECO:0007669"/>
    <property type="project" value="UniProtKB-SubCell"/>
</dbReference>
<feature type="domain" description="Major facilitator superfamily (MFS) profile" evidence="9">
    <location>
        <begin position="9"/>
        <end position="437"/>
    </location>
</feature>
<feature type="transmembrane region" description="Helical" evidence="8">
    <location>
        <begin position="328"/>
        <end position="349"/>
    </location>
</feature>
<protein>
    <submittedName>
        <fullName evidence="10">MFS transporter</fullName>
    </submittedName>
</protein>
<feature type="transmembrane region" description="Helical" evidence="8">
    <location>
        <begin position="302"/>
        <end position="322"/>
    </location>
</feature>
<evidence type="ECO:0000256" key="3">
    <source>
        <dbReference type="ARBA" id="ARBA00022475"/>
    </source>
</evidence>
<feature type="transmembrane region" description="Helical" evidence="8">
    <location>
        <begin position="381"/>
        <end position="401"/>
    </location>
</feature>
<comment type="subcellular location">
    <subcellularLocation>
        <location evidence="1">Cell membrane</location>
        <topology evidence="1">Multi-pass membrane protein</topology>
    </subcellularLocation>
</comment>
<proteinExistence type="predicted"/>
<feature type="transmembrane region" description="Helical" evidence="8">
    <location>
        <begin position="84"/>
        <end position="104"/>
    </location>
</feature>
<dbReference type="Gene3D" id="1.20.1250.20">
    <property type="entry name" value="MFS general substrate transporter like domains"/>
    <property type="match status" value="2"/>
</dbReference>
<evidence type="ECO:0000256" key="1">
    <source>
        <dbReference type="ARBA" id="ARBA00004651"/>
    </source>
</evidence>
<evidence type="ECO:0000256" key="5">
    <source>
        <dbReference type="ARBA" id="ARBA00022847"/>
    </source>
</evidence>
<evidence type="ECO:0000256" key="7">
    <source>
        <dbReference type="ARBA" id="ARBA00023136"/>
    </source>
</evidence>
<evidence type="ECO:0000313" key="11">
    <source>
        <dbReference type="Proteomes" id="UP000641588"/>
    </source>
</evidence>
<dbReference type="PANTHER" id="PTHR11328:SF24">
    <property type="entry name" value="MAJOR FACILITATOR SUPERFAMILY (MFS) PROFILE DOMAIN-CONTAINING PROTEIN"/>
    <property type="match status" value="1"/>
</dbReference>
<dbReference type="SUPFAM" id="SSF103473">
    <property type="entry name" value="MFS general substrate transporter"/>
    <property type="match status" value="1"/>
</dbReference>
<name>A0A972GUZ5_9BACL</name>
<accession>A0A972GUZ5</accession>
<dbReference type="NCBIfam" id="TIGR00792">
    <property type="entry name" value="gph"/>
    <property type="match status" value="1"/>
</dbReference>
<dbReference type="InterPro" id="IPR020846">
    <property type="entry name" value="MFS_dom"/>
</dbReference>
<dbReference type="InterPro" id="IPR036259">
    <property type="entry name" value="MFS_trans_sf"/>
</dbReference>
<keyword evidence="7 8" id="KW-0472">Membrane</keyword>
<feature type="transmembrane region" description="Helical" evidence="8">
    <location>
        <begin position="269"/>
        <end position="290"/>
    </location>
</feature>